<dbReference type="OMA" id="RYSFIER"/>
<protein>
    <recommendedName>
        <fullName evidence="4">WD domain containing protein</fullName>
    </recommendedName>
</protein>
<reference evidence="2 3" key="1">
    <citation type="submission" date="2016-05" db="EMBL/GenBank/DDBJ databases">
        <title>First whole genome sequencing of Entamoeba histolytica HM1:IMSS-clone-6.</title>
        <authorList>
            <person name="Mukherjee Avik.K."/>
            <person name="Izumyama S."/>
            <person name="Nakada-Tsukui K."/>
            <person name="Nozaki T."/>
        </authorList>
    </citation>
    <scope>NUCLEOTIDE SEQUENCE [LARGE SCALE GENOMIC DNA]</scope>
    <source>
        <strain evidence="2 3">HM1:IMSS clone 6</strain>
    </source>
</reference>
<dbReference type="SMART" id="SM00320">
    <property type="entry name" value="WD40"/>
    <property type="match status" value="2"/>
</dbReference>
<dbReference type="AlphaFoldDB" id="A0A5K1VLA8"/>
<dbReference type="GO" id="GO:0030687">
    <property type="term" value="C:preribosome, large subunit precursor"/>
    <property type="evidence" value="ECO:0007669"/>
    <property type="project" value="TreeGrafter"/>
</dbReference>
<feature type="region of interest" description="Disordered" evidence="1">
    <location>
        <begin position="189"/>
        <end position="248"/>
    </location>
</feature>
<evidence type="ECO:0000256" key="1">
    <source>
        <dbReference type="SAM" id="MobiDB-lite"/>
    </source>
</evidence>
<dbReference type="InterPro" id="IPR015943">
    <property type="entry name" value="WD40/YVTN_repeat-like_dom_sf"/>
</dbReference>
<dbReference type="Gene3D" id="2.130.10.10">
    <property type="entry name" value="YVTN repeat-like/Quinoprotein amine dehydrogenase"/>
    <property type="match status" value="1"/>
</dbReference>
<dbReference type="VEuPathDB" id="AmoebaDB:EHI8A_043810"/>
<dbReference type="Proteomes" id="UP000078387">
    <property type="component" value="Unassembled WGS sequence"/>
</dbReference>
<dbReference type="PANTHER" id="PTHR16038:SF4">
    <property type="entry name" value="WD REPEAT-CONTAINING PROTEIN 74"/>
    <property type="match status" value="1"/>
</dbReference>
<sequence length="463" mass="52291">MTAVIGLPNGALKLVSLQPPKILATSKAITKTPSTVNFIEFDPSIPESYRYSTGSVVIALSHSPVLYKISIDPYTIEKFPLPSKHPIVMMKLNASQSSLMYSSHIEVNYKPIGQQALLVLQGDGTLTKILNNKIEWSIKLKKWDLRTEELIEPLLIDEESSESSEEDDNKFDDIKDINIDDIIEDVVDIDTDKQEEVDDNTKKDEQQDINNEEIKKDGKEEKLGGNNTIEQQDENNDDNEKKENKEEELPQVIKKKKYIIPTEIKGLYGIFGLGDGFVIGSNKNALPIRRYTFSNEVQSSPPCDLKHISICVIDEEIFLGCSNGMIQRYSFESRKRAILSHYKKVYKPDDLAHPIERMDKREEVHPMITVQLSSFPIISICPIPNSRLIACGTSAGRVYLFNTITNTVVCCLKGPQGSVRLSSVHNYLVGISLDRWMYVWDPIKKVPISKTYLHGLPNALVLH</sequence>
<comment type="caution">
    <text evidence="2">The sequence shown here is derived from an EMBL/GenBank/DDBJ whole genome shotgun (WGS) entry which is preliminary data.</text>
</comment>
<dbReference type="VEuPathDB" id="AmoebaDB:EHI7A_044530"/>
<evidence type="ECO:0008006" key="4">
    <source>
        <dbReference type="Google" id="ProtNLM"/>
    </source>
</evidence>
<dbReference type="GO" id="GO:0042273">
    <property type="term" value="P:ribosomal large subunit biogenesis"/>
    <property type="evidence" value="ECO:0007669"/>
    <property type="project" value="InterPro"/>
</dbReference>
<organism evidence="2 3">
    <name type="scientific">Entamoeba histolytica</name>
    <dbReference type="NCBI Taxonomy" id="5759"/>
    <lineage>
        <taxon>Eukaryota</taxon>
        <taxon>Amoebozoa</taxon>
        <taxon>Evosea</taxon>
        <taxon>Archamoebae</taxon>
        <taxon>Mastigamoebida</taxon>
        <taxon>Entamoebidae</taxon>
        <taxon>Entamoeba</taxon>
    </lineage>
</organism>
<evidence type="ECO:0000313" key="2">
    <source>
        <dbReference type="EMBL" id="GAT98844.1"/>
    </source>
</evidence>
<proteinExistence type="predicted"/>
<name>A0A5K1VLA8_ENTHI</name>
<dbReference type="FunFam" id="2.130.10.10:FF:001599">
    <property type="entry name" value="Uncharacterized protein"/>
    <property type="match status" value="1"/>
</dbReference>
<dbReference type="VEuPathDB" id="AmoebaDB:KM1_090240"/>
<dbReference type="InterPro" id="IPR001680">
    <property type="entry name" value="WD40_rpt"/>
</dbReference>
<feature type="compositionally biased region" description="Basic and acidic residues" evidence="1">
    <location>
        <begin position="238"/>
        <end position="248"/>
    </location>
</feature>
<dbReference type="VEuPathDB" id="AmoebaDB:EHI5A_076170"/>
<gene>
    <name evidence="2" type="ORF">CL6EHI_017010</name>
</gene>
<accession>A0A5K1VLA8</accession>
<feature type="compositionally biased region" description="Basic and acidic residues" evidence="1">
    <location>
        <begin position="190"/>
        <end position="223"/>
    </location>
</feature>
<dbReference type="InterPro" id="IPR037379">
    <property type="entry name" value="WDR74/Nsa1"/>
</dbReference>
<dbReference type="PANTHER" id="PTHR16038">
    <property type="entry name" value="NOP SEVEN ASSOCIATED PROTEIN 1"/>
    <property type="match status" value="1"/>
</dbReference>
<dbReference type="InterPro" id="IPR036322">
    <property type="entry name" value="WD40_repeat_dom_sf"/>
</dbReference>
<dbReference type="EMBL" id="BDEQ01000001">
    <property type="protein sequence ID" value="GAT98844.1"/>
    <property type="molecule type" value="Genomic_DNA"/>
</dbReference>
<evidence type="ECO:0000313" key="3">
    <source>
        <dbReference type="Proteomes" id="UP000078387"/>
    </source>
</evidence>
<dbReference type="GO" id="GO:0005730">
    <property type="term" value="C:nucleolus"/>
    <property type="evidence" value="ECO:0007669"/>
    <property type="project" value="InterPro"/>
</dbReference>
<dbReference type="SUPFAM" id="SSF50978">
    <property type="entry name" value="WD40 repeat-like"/>
    <property type="match status" value="1"/>
</dbReference>
<dbReference type="VEuPathDB" id="AmoebaDB:EHI_017010"/>